<evidence type="ECO:0000313" key="4">
    <source>
        <dbReference type="EMBL" id="WSC17608.1"/>
    </source>
</evidence>
<dbReference type="RefSeq" id="WP_326589360.1">
    <property type="nucleotide sequence ID" value="NZ_CP109114.1"/>
</dbReference>
<evidence type="ECO:0000259" key="2">
    <source>
        <dbReference type="Pfam" id="PF13700"/>
    </source>
</evidence>
<reference evidence="4 5" key="1">
    <citation type="submission" date="2022-10" db="EMBL/GenBank/DDBJ databases">
        <title>The complete genomes of actinobacterial strains from the NBC collection.</title>
        <authorList>
            <person name="Joergensen T.S."/>
            <person name="Alvarez Arevalo M."/>
            <person name="Sterndorff E.B."/>
            <person name="Faurdal D."/>
            <person name="Vuksanovic O."/>
            <person name="Mourched A.-S."/>
            <person name="Charusanti P."/>
            <person name="Shaw S."/>
            <person name="Blin K."/>
            <person name="Weber T."/>
        </authorList>
    </citation>
    <scope>NUCLEOTIDE SEQUENCE [LARGE SCALE GENOMIC DNA]</scope>
    <source>
        <strain evidence="4 5">NBC 01769</strain>
    </source>
</reference>
<feature type="coiled-coil region" evidence="1">
    <location>
        <begin position="243"/>
        <end position="270"/>
    </location>
</feature>
<dbReference type="EMBL" id="CP109114">
    <property type="protein sequence ID" value="WSC17608.1"/>
    <property type="molecule type" value="Genomic_DNA"/>
</dbReference>
<evidence type="ECO:0000313" key="3">
    <source>
        <dbReference type="EMBL" id="WSC11503.1"/>
    </source>
</evidence>
<protein>
    <submittedName>
        <fullName evidence="4">DUF4158 domain-containing protein</fullName>
    </submittedName>
</protein>
<feature type="domain" description="DUF4158" evidence="2">
    <location>
        <begin position="1"/>
        <end position="113"/>
    </location>
</feature>
<dbReference type="InterPro" id="IPR025296">
    <property type="entry name" value="DUF4158"/>
</dbReference>
<keyword evidence="1" id="KW-0175">Coiled coil</keyword>
<dbReference type="Pfam" id="PF13700">
    <property type="entry name" value="DUF4158"/>
    <property type="match status" value="1"/>
</dbReference>
<dbReference type="Proteomes" id="UP001330827">
    <property type="component" value="Chromosome"/>
</dbReference>
<dbReference type="EMBL" id="CP109114">
    <property type="protein sequence ID" value="WSC11503.1"/>
    <property type="molecule type" value="Genomic_DNA"/>
</dbReference>
<sequence length="483" mass="53297">MLKSYQRMGCFPALEDVPEQVVEFVRRQVELPEGMLPVYRAERTVKHHRGLVRKRVGVAYDQAEARRIAEQAIRKEAAAKNRPADLINIALEKVVEAGLELPGFSTFDKMASKIRAEVNASICAGIHDRMSPLQHTELLRLLEERDNDGTTLFNRLKKPAKGPSWSHFKNLTRRMEWLDGLGDSAVWMDGVAARKITDFAGEADAGDAPALRDYTPVKRLALIACLVHKARMRVRDDLATMFCKRVATKIKKARTELEEIRLAEREITEALIGNYRVVLKDIDADGPAQLALAKAVEMTAETRAALEGLDEEASADEVVRRLGGKVSPALLAFIKALVVQAGGLATVTKTVEGFGGFAQQYEQIEKVSAHHGNLWETSEVKPTTVHADTQGHLVTWTPCPSLRVGGGRPGCRVRRLRECLCGYNSGCRRTARPWSSCLTRTGRRSRSLPDSCVFSARGTARRTRSSRTPTTFGICGASSQAGV</sequence>
<gene>
    <name evidence="3" type="ORF">OIE64_00490</name>
    <name evidence="4" type="ORF">OIE64_35550</name>
</gene>
<organism evidence="4 5">
    <name type="scientific">Streptomyces brevispora</name>
    <dbReference type="NCBI Taxonomy" id="887462"/>
    <lineage>
        <taxon>Bacteria</taxon>
        <taxon>Bacillati</taxon>
        <taxon>Actinomycetota</taxon>
        <taxon>Actinomycetes</taxon>
        <taxon>Kitasatosporales</taxon>
        <taxon>Streptomycetaceae</taxon>
        <taxon>Streptomyces</taxon>
    </lineage>
</organism>
<name>A0ABZ1GEC3_9ACTN</name>
<evidence type="ECO:0000256" key="1">
    <source>
        <dbReference type="SAM" id="Coils"/>
    </source>
</evidence>
<proteinExistence type="predicted"/>
<accession>A0ABZ1GEC3</accession>
<evidence type="ECO:0000313" key="5">
    <source>
        <dbReference type="Proteomes" id="UP001330827"/>
    </source>
</evidence>
<keyword evidence="5" id="KW-1185">Reference proteome</keyword>